<dbReference type="InterPro" id="IPR011010">
    <property type="entry name" value="DNA_brk_join_enz"/>
</dbReference>
<feature type="domain" description="Tyr recombinase" evidence="4">
    <location>
        <begin position="75"/>
        <end position="284"/>
    </location>
</feature>
<gene>
    <name evidence="5" type="ORF">CWS01_07150</name>
</gene>
<evidence type="ECO:0000313" key="5">
    <source>
        <dbReference type="EMBL" id="PKG24381.1"/>
    </source>
</evidence>
<dbReference type="PROSITE" id="PS51898">
    <property type="entry name" value="TYR_RECOMBINASE"/>
    <property type="match status" value="1"/>
</dbReference>
<dbReference type="AlphaFoldDB" id="A0A2N0Z4D4"/>
<name>A0A2N0Z4D4_9BACI</name>
<comment type="caution">
    <text evidence="5">The sequence shown here is derived from an EMBL/GenBank/DDBJ whole genome shotgun (WGS) entry which is preliminary data.</text>
</comment>
<dbReference type="InterPro" id="IPR013762">
    <property type="entry name" value="Integrase-like_cat_sf"/>
</dbReference>
<comment type="similarity">
    <text evidence="1">Belongs to the 'phage' integrase family.</text>
</comment>
<reference evidence="5 6" key="1">
    <citation type="journal article" date="2003" name="Int. J. Syst. Evol. Microbiol.">
        <title>Bacillus nealsonii sp. nov., isolated from a spacecraft-assembly facility, whose spores are gamma-radiation resistant.</title>
        <authorList>
            <person name="Venkateswaran K."/>
            <person name="Kempf M."/>
            <person name="Chen F."/>
            <person name="Satomi M."/>
            <person name="Nicholson W."/>
            <person name="Kern R."/>
        </authorList>
    </citation>
    <scope>NUCLEOTIDE SEQUENCE [LARGE SCALE GENOMIC DNA]</scope>
    <source>
        <strain evidence="5 6">FO-92</strain>
    </source>
</reference>
<dbReference type="Gene3D" id="1.10.150.130">
    <property type="match status" value="1"/>
</dbReference>
<evidence type="ECO:0000256" key="3">
    <source>
        <dbReference type="ARBA" id="ARBA00023172"/>
    </source>
</evidence>
<dbReference type="Gene3D" id="1.10.443.10">
    <property type="entry name" value="Intergrase catalytic core"/>
    <property type="match status" value="1"/>
</dbReference>
<dbReference type="GO" id="GO:0003677">
    <property type="term" value="F:DNA binding"/>
    <property type="evidence" value="ECO:0007669"/>
    <property type="project" value="UniProtKB-KW"/>
</dbReference>
<organism evidence="5 6">
    <name type="scientific">Niallia nealsonii</name>
    <dbReference type="NCBI Taxonomy" id="115979"/>
    <lineage>
        <taxon>Bacteria</taxon>
        <taxon>Bacillati</taxon>
        <taxon>Bacillota</taxon>
        <taxon>Bacilli</taxon>
        <taxon>Bacillales</taxon>
        <taxon>Bacillaceae</taxon>
        <taxon>Niallia</taxon>
    </lineage>
</organism>
<dbReference type="Pfam" id="PF00589">
    <property type="entry name" value="Phage_integrase"/>
    <property type="match status" value="1"/>
</dbReference>
<dbReference type="SUPFAM" id="SSF56349">
    <property type="entry name" value="DNA breaking-rejoining enzymes"/>
    <property type="match status" value="1"/>
</dbReference>
<evidence type="ECO:0000313" key="6">
    <source>
        <dbReference type="Proteomes" id="UP000233375"/>
    </source>
</evidence>
<dbReference type="InterPro" id="IPR010998">
    <property type="entry name" value="Integrase_recombinase_N"/>
</dbReference>
<dbReference type="Proteomes" id="UP000233375">
    <property type="component" value="Unassembled WGS sequence"/>
</dbReference>
<sequence>MEKSILPAFKKAKVQKILARDLIRYFNNEEKNGVGQYAVEKRHRCIRSLFRYATTFEYIQKDISLDVPKPKVKPRKKDYYDEEEIAKVFTIIKDVPIHQRLIITLALTGSLRRGEILAIDMDKDIDFENSTIHIRRSLQKTKDHGLRIKGTKTEEDRTITLDPLTMKEIYEYRKIRKREIMKIRDEYKGFESHNGEHLDLLFANIDGTPYSPHSVSQFWSRIVKRFNLKKISFHDLRHSSASYLLLQGLSMKAIQERLGHKDIATTMNLLYTHVSPKIDSDAGNAFLKIRN</sequence>
<keyword evidence="3" id="KW-0233">DNA recombination</keyword>
<dbReference type="GO" id="GO:0006310">
    <property type="term" value="P:DNA recombination"/>
    <property type="evidence" value="ECO:0007669"/>
    <property type="project" value="UniProtKB-KW"/>
</dbReference>
<dbReference type="CDD" id="cd01189">
    <property type="entry name" value="INT_ICEBs1_C_like"/>
    <property type="match status" value="1"/>
</dbReference>
<keyword evidence="6" id="KW-1185">Reference proteome</keyword>
<keyword evidence="2" id="KW-0238">DNA-binding</keyword>
<dbReference type="GO" id="GO:0015074">
    <property type="term" value="P:DNA integration"/>
    <property type="evidence" value="ECO:0007669"/>
    <property type="project" value="InterPro"/>
</dbReference>
<accession>A0A2N0Z4D4</accession>
<dbReference type="EMBL" id="PISE01000014">
    <property type="protein sequence ID" value="PKG24381.1"/>
    <property type="molecule type" value="Genomic_DNA"/>
</dbReference>
<evidence type="ECO:0000256" key="2">
    <source>
        <dbReference type="ARBA" id="ARBA00023125"/>
    </source>
</evidence>
<dbReference type="PANTHER" id="PTHR30349:SF41">
    <property type="entry name" value="INTEGRASE_RECOMBINASE PROTEIN MJ0367-RELATED"/>
    <property type="match status" value="1"/>
</dbReference>
<evidence type="ECO:0000259" key="4">
    <source>
        <dbReference type="PROSITE" id="PS51898"/>
    </source>
</evidence>
<dbReference type="PANTHER" id="PTHR30349">
    <property type="entry name" value="PHAGE INTEGRASE-RELATED"/>
    <property type="match status" value="1"/>
</dbReference>
<dbReference type="InterPro" id="IPR002104">
    <property type="entry name" value="Integrase_catalytic"/>
</dbReference>
<evidence type="ECO:0000256" key="1">
    <source>
        <dbReference type="ARBA" id="ARBA00008857"/>
    </source>
</evidence>
<dbReference type="InterPro" id="IPR050090">
    <property type="entry name" value="Tyrosine_recombinase_XerCD"/>
</dbReference>
<proteinExistence type="inferred from homology"/>
<protein>
    <recommendedName>
        <fullName evidence="4">Tyr recombinase domain-containing protein</fullName>
    </recommendedName>
</protein>